<evidence type="ECO:0000313" key="11">
    <source>
        <dbReference type="EMBL" id="AMO38997.1"/>
    </source>
</evidence>
<keyword evidence="5" id="KW-0808">Transferase</keyword>
<feature type="domain" description="Histidine kinase" evidence="8">
    <location>
        <begin position="149"/>
        <end position="361"/>
    </location>
</feature>
<proteinExistence type="predicted"/>
<dbReference type="InterPro" id="IPR001610">
    <property type="entry name" value="PAC"/>
</dbReference>
<dbReference type="NCBIfam" id="TIGR00229">
    <property type="entry name" value="sensory_box"/>
    <property type="match status" value="1"/>
</dbReference>
<dbReference type="Pfam" id="PF08447">
    <property type="entry name" value="PAS_3"/>
    <property type="match status" value="1"/>
</dbReference>
<dbReference type="InterPro" id="IPR000014">
    <property type="entry name" value="PAS"/>
</dbReference>
<evidence type="ECO:0000313" key="12">
    <source>
        <dbReference type="Proteomes" id="UP000036902"/>
    </source>
</evidence>
<dbReference type="InterPro" id="IPR005467">
    <property type="entry name" value="His_kinase_dom"/>
</dbReference>
<dbReference type="Gene3D" id="1.10.287.130">
    <property type="match status" value="1"/>
</dbReference>
<dbReference type="SMART" id="SM00086">
    <property type="entry name" value="PAC"/>
    <property type="match status" value="1"/>
</dbReference>
<dbReference type="FunFam" id="1.10.287.130:FF:000070">
    <property type="entry name" value="Histidine kinase sensor protein"/>
    <property type="match status" value="1"/>
</dbReference>
<dbReference type="PRINTS" id="PR00344">
    <property type="entry name" value="BCTRLSENSOR"/>
</dbReference>
<dbReference type="SMART" id="SM00387">
    <property type="entry name" value="HATPase_c"/>
    <property type="match status" value="1"/>
</dbReference>
<keyword evidence="12" id="KW-1185">Reference proteome</keyword>
<evidence type="ECO:0000256" key="5">
    <source>
        <dbReference type="ARBA" id="ARBA00022679"/>
    </source>
</evidence>
<dbReference type="Gene3D" id="3.30.565.10">
    <property type="entry name" value="Histidine kinase-like ATPase, C-terminal domain"/>
    <property type="match status" value="1"/>
</dbReference>
<evidence type="ECO:0000259" key="10">
    <source>
        <dbReference type="PROSITE" id="PS50113"/>
    </source>
</evidence>
<dbReference type="PANTHER" id="PTHR42878">
    <property type="entry name" value="TWO-COMPONENT HISTIDINE KINASE"/>
    <property type="match status" value="1"/>
</dbReference>
<dbReference type="FunFam" id="3.30.565.10:FF:000006">
    <property type="entry name" value="Sensor histidine kinase WalK"/>
    <property type="match status" value="1"/>
</dbReference>
<keyword evidence="7" id="KW-0472">Membrane</keyword>
<gene>
    <name evidence="11" type="ORF">AC731_004425</name>
</gene>
<dbReference type="GO" id="GO:0005886">
    <property type="term" value="C:plasma membrane"/>
    <property type="evidence" value="ECO:0007669"/>
    <property type="project" value="UniProtKB-SubCell"/>
</dbReference>
<dbReference type="InterPro" id="IPR003594">
    <property type="entry name" value="HATPase_dom"/>
</dbReference>
<comment type="subcellular location">
    <subcellularLocation>
        <location evidence="2">Cell inner membrane</location>
        <topology evidence="2">Multi-pass membrane protein</topology>
    </subcellularLocation>
</comment>
<evidence type="ECO:0000256" key="2">
    <source>
        <dbReference type="ARBA" id="ARBA00004429"/>
    </source>
</evidence>
<dbReference type="InterPro" id="IPR035965">
    <property type="entry name" value="PAS-like_dom_sf"/>
</dbReference>
<feature type="domain" description="PAS" evidence="9">
    <location>
        <begin position="1"/>
        <end position="64"/>
    </location>
</feature>
<dbReference type="CDD" id="cd00130">
    <property type="entry name" value="PAS"/>
    <property type="match status" value="1"/>
</dbReference>
<protein>
    <recommendedName>
        <fullName evidence="3">histidine kinase</fullName>
        <ecNumber evidence="3">2.7.13.3</ecNumber>
    </recommendedName>
</protein>
<name>A0A127KAN5_9RHOO</name>
<dbReference type="AlphaFoldDB" id="A0A127KAN5"/>
<feature type="domain" description="PAC" evidence="10">
    <location>
        <begin position="68"/>
        <end position="120"/>
    </location>
</feature>
<dbReference type="KEGG" id="thu:AC731_004425"/>
<dbReference type="InterPro" id="IPR003661">
    <property type="entry name" value="HisK_dim/P_dom"/>
</dbReference>
<dbReference type="PROSITE" id="PS50113">
    <property type="entry name" value="PAC"/>
    <property type="match status" value="1"/>
</dbReference>
<accession>A0A127KAN5</accession>
<dbReference type="SUPFAM" id="SSF55874">
    <property type="entry name" value="ATPase domain of HSP90 chaperone/DNA topoisomerase II/histidine kinase"/>
    <property type="match status" value="1"/>
</dbReference>
<dbReference type="SMART" id="SM00388">
    <property type="entry name" value="HisKA"/>
    <property type="match status" value="1"/>
</dbReference>
<dbReference type="GO" id="GO:0000155">
    <property type="term" value="F:phosphorelay sensor kinase activity"/>
    <property type="evidence" value="ECO:0007669"/>
    <property type="project" value="InterPro"/>
</dbReference>
<dbReference type="GO" id="GO:0000156">
    <property type="term" value="F:phosphorelay response regulator activity"/>
    <property type="evidence" value="ECO:0007669"/>
    <property type="project" value="TreeGrafter"/>
</dbReference>
<dbReference type="Proteomes" id="UP000036902">
    <property type="component" value="Chromosome"/>
</dbReference>
<dbReference type="InterPro" id="IPR013655">
    <property type="entry name" value="PAS_fold_3"/>
</dbReference>
<dbReference type="InterPro" id="IPR004358">
    <property type="entry name" value="Sig_transdc_His_kin-like_C"/>
</dbReference>
<dbReference type="InterPro" id="IPR000700">
    <property type="entry name" value="PAS-assoc_C"/>
</dbReference>
<keyword evidence="6 11" id="KW-0418">Kinase</keyword>
<dbReference type="SUPFAM" id="SSF47384">
    <property type="entry name" value="Homodimeric domain of signal transducing histidine kinase"/>
    <property type="match status" value="1"/>
</dbReference>
<organism evidence="11 12">
    <name type="scientific">Thauera humireducens</name>
    <dbReference type="NCBI Taxonomy" id="1134435"/>
    <lineage>
        <taxon>Bacteria</taxon>
        <taxon>Pseudomonadati</taxon>
        <taxon>Pseudomonadota</taxon>
        <taxon>Betaproteobacteria</taxon>
        <taxon>Rhodocyclales</taxon>
        <taxon>Zoogloeaceae</taxon>
        <taxon>Thauera</taxon>
    </lineage>
</organism>
<evidence type="ECO:0000259" key="8">
    <source>
        <dbReference type="PROSITE" id="PS50109"/>
    </source>
</evidence>
<evidence type="ECO:0000256" key="1">
    <source>
        <dbReference type="ARBA" id="ARBA00000085"/>
    </source>
</evidence>
<evidence type="ECO:0000256" key="4">
    <source>
        <dbReference type="ARBA" id="ARBA00022553"/>
    </source>
</evidence>
<dbReference type="PROSITE" id="PS50112">
    <property type="entry name" value="PAS"/>
    <property type="match status" value="1"/>
</dbReference>
<dbReference type="STRING" id="1134435.AC731_004425"/>
<keyword evidence="4" id="KW-0597">Phosphoprotein</keyword>
<dbReference type="EMBL" id="CP014646">
    <property type="protein sequence ID" value="AMO38997.1"/>
    <property type="molecule type" value="Genomic_DNA"/>
</dbReference>
<evidence type="ECO:0000256" key="3">
    <source>
        <dbReference type="ARBA" id="ARBA00012438"/>
    </source>
</evidence>
<evidence type="ECO:0000256" key="6">
    <source>
        <dbReference type="ARBA" id="ARBA00022777"/>
    </source>
</evidence>
<dbReference type="SMART" id="SM00091">
    <property type="entry name" value="PAS"/>
    <property type="match status" value="1"/>
</dbReference>
<dbReference type="PANTHER" id="PTHR42878:SF15">
    <property type="entry name" value="BACTERIOPHYTOCHROME"/>
    <property type="match status" value="1"/>
</dbReference>
<dbReference type="InterPro" id="IPR036097">
    <property type="entry name" value="HisK_dim/P_sf"/>
</dbReference>
<dbReference type="GO" id="GO:0030295">
    <property type="term" value="F:protein kinase activator activity"/>
    <property type="evidence" value="ECO:0007669"/>
    <property type="project" value="TreeGrafter"/>
</dbReference>
<dbReference type="CDD" id="cd00082">
    <property type="entry name" value="HisKA"/>
    <property type="match status" value="1"/>
</dbReference>
<dbReference type="Pfam" id="PF00512">
    <property type="entry name" value="HisKA"/>
    <property type="match status" value="1"/>
</dbReference>
<dbReference type="Pfam" id="PF02518">
    <property type="entry name" value="HATPase_c"/>
    <property type="match status" value="1"/>
</dbReference>
<dbReference type="EC" id="2.7.13.3" evidence="3"/>
<sequence>MVESVREVIFRTDDTLHLIFLNQAWGKLSGYAVQRCLGKPLIDYFHPDERERAGQLLHDVLHGLSNDAEFEFRLRTRGGEIRWVEVTCRAVGGADGAAAGLAGTIDDISVRKVAELTLRNLNQELEARVRLRTAELEASNRELEAFSYSVSHDLRSPLRAIDGFARIVEQELEGRIEPNVRTYLERIRKATERMAELIDALIQLATLTRQPLRKETFDLSELARQIIDQLTAEEPERKVEFEITQGLVVTADRGLMHVMLENLLRNAWKFTARQPKARIVFRAERTAGRRVFCVEDNGAGFDMEHAGNLFRPFHRLHAPEDFPGTGIGLATVQRIVQRHEGTIRAESRPGDGARFLFSLGN</sequence>
<dbReference type="Gene3D" id="3.30.450.20">
    <property type="entry name" value="PAS domain"/>
    <property type="match status" value="1"/>
</dbReference>
<evidence type="ECO:0000259" key="9">
    <source>
        <dbReference type="PROSITE" id="PS50112"/>
    </source>
</evidence>
<dbReference type="InterPro" id="IPR050351">
    <property type="entry name" value="BphY/WalK/GraS-like"/>
</dbReference>
<dbReference type="InterPro" id="IPR036890">
    <property type="entry name" value="HATPase_C_sf"/>
</dbReference>
<dbReference type="GO" id="GO:0007234">
    <property type="term" value="P:osmosensory signaling via phosphorelay pathway"/>
    <property type="evidence" value="ECO:0007669"/>
    <property type="project" value="TreeGrafter"/>
</dbReference>
<dbReference type="PROSITE" id="PS50109">
    <property type="entry name" value="HIS_KIN"/>
    <property type="match status" value="1"/>
</dbReference>
<reference evidence="12" key="1">
    <citation type="submission" date="2016-03" db="EMBL/GenBank/DDBJ databases">
        <authorList>
            <person name="Ma C."/>
            <person name="Zhou S."/>
            <person name="Yang G."/>
        </authorList>
    </citation>
    <scope>NUCLEOTIDE SEQUENCE [LARGE SCALE GENOMIC DNA]</scope>
    <source>
        <strain evidence="12">SgZ-1</strain>
    </source>
</reference>
<dbReference type="SUPFAM" id="SSF55785">
    <property type="entry name" value="PYP-like sensor domain (PAS domain)"/>
    <property type="match status" value="1"/>
</dbReference>
<comment type="catalytic activity">
    <reaction evidence="1">
        <text>ATP + protein L-histidine = ADP + protein N-phospho-L-histidine.</text>
        <dbReference type="EC" id="2.7.13.3"/>
    </reaction>
</comment>
<evidence type="ECO:0000256" key="7">
    <source>
        <dbReference type="ARBA" id="ARBA00023136"/>
    </source>
</evidence>